<comment type="caution">
    <text evidence="4">The sequence shown here is derived from an EMBL/GenBank/DDBJ whole genome shotgun (WGS) entry which is preliminary data.</text>
</comment>
<dbReference type="Proteomes" id="UP001152888">
    <property type="component" value="Unassembled WGS sequence"/>
</dbReference>
<feature type="coiled-coil region" evidence="1">
    <location>
        <begin position="1533"/>
        <end position="1560"/>
    </location>
</feature>
<proteinExistence type="predicted"/>
<feature type="coiled-coil region" evidence="1">
    <location>
        <begin position="140"/>
        <end position="452"/>
    </location>
</feature>
<evidence type="ECO:0000313" key="5">
    <source>
        <dbReference type="Proteomes" id="UP001152888"/>
    </source>
</evidence>
<feature type="coiled-coil region" evidence="1">
    <location>
        <begin position="539"/>
        <end position="799"/>
    </location>
</feature>
<dbReference type="PANTHER" id="PTHR19327">
    <property type="entry name" value="GOLGIN"/>
    <property type="match status" value="1"/>
</dbReference>
<dbReference type="PANTHER" id="PTHR19327:SF0">
    <property type="entry name" value="GOLGIN SUBFAMILY A MEMBER 4"/>
    <property type="match status" value="1"/>
</dbReference>
<reference evidence="4" key="1">
    <citation type="submission" date="2022-03" db="EMBL/GenBank/DDBJ databases">
        <authorList>
            <person name="Sayadi A."/>
        </authorList>
    </citation>
    <scope>NUCLEOTIDE SEQUENCE</scope>
</reference>
<dbReference type="PROSITE" id="PS50913">
    <property type="entry name" value="GRIP"/>
    <property type="match status" value="1"/>
</dbReference>
<feature type="region of interest" description="Disordered" evidence="2">
    <location>
        <begin position="26"/>
        <end position="57"/>
    </location>
</feature>
<protein>
    <recommendedName>
        <fullName evidence="3">GRIP domain-containing protein</fullName>
    </recommendedName>
</protein>
<name>A0A9P0LJE1_ACAOB</name>
<dbReference type="EMBL" id="CAKOFQ010007310">
    <property type="protein sequence ID" value="CAH1997944.1"/>
    <property type="molecule type" value="Genomic_DNA"/>
</dbReference>
<dbReference type="Pfam" id="PF01465">
    <property type="entry name" value="GRIP"/>
    <property type="match status" value="1"/>
</dbReference>
<dbReference type="GO" id="GO:0005794">
    <property type="term" value="C:Golgi apparatus"/>
    <property type="evidence" value="ECO:0007669"/>
    <property type="project" value="TreeGrafter"/>
</dbReference>
<evidence type="ECO:0000256" key="1">
    <source>
        <dbReference type="SAM" id="Coils"/>
    </source>
</evidence>
<accession>A0A9P0LJE1</accession>
<dbReference type="GO" id="GO:0048193">
    <property type="term" value="P:Golgi vesicle transport"/>
    <property type="evidence" value="ECO:0007669"/>
    <property type="project" value="TreeGrafter"/>
</dbReference>
<evidence type="ECO:0000256" key="2">
    <source>
        <dbReference type="SAM" id="MobiDB-lite"/>
    </source>
</evidence>
<dbReference type="Gene3D" id="1.10.220.60">
    <property type="entry name" value="GRIP domain"/>
    <property type="match status" value="1"/>
</dbReference>
<dbReference type="GO" id="GO:0031267">
    <property type="term" value="F:small GTPase binding"/>
    <property type="evidence" value="ECO:0007669"/>
    <property type="project" value="TreeGrafter"/>
</dbReference>
<keyword evidence="1" id="KW-0175">Coiled coil</keyword>
<organism evidence="4 5">
    <name type="scientific">Acanthoscelides obtectus</name>
    <name type="common">Bean weevil</name>
    <name type="synonym">Bruchus obtectus</name>
    <dbReference type="NCBI Taxonomy" id="200917"/>
    <lineage>
        <taxon>Eukaryota</taxon>
        <taxon>Metazoa</taxon>
        <taxon>Ecdysozoa</taxon>
        <taxon>Arthropoda</taxon>
        <taxon>Hexapoda</taxon>
        <taxon>Insecta</taxon>
        <taxon>Pterygota</taxon>
        <taxon>Neoptera</taxon>
        <taxon>Endopterygota</taxon>
        <taxon>Coleoptera</taxon>
        <taxon>Polyphaga</taxon>
        <taxon>Cucujiformia</taxon>
        <taxon>Chrysomeloidea</taxon>
        <taxon>Chrysomelidae</taxon>
        <taxon>Bruchinae</taxon>
        <taxon>Bruchini</taxon>
        <taxon>Acanthoscelides</taxon>
    </lineage>
</organism>
<evidence type="ECO:0000259" key="3">
    <source>
        <dbReference type="PROSITE" id="PS50913"/>
    </source>
</evidence>
<feature type="compositionally biased region" description="Polar residues" evidence="2">
    <location>
        <begin position="26"/>
        <end position="39"/>
    </location>
</feature>
<dbReference type="OrthoDB" id="5322683at2759"/>
<sequence length="1627" mass="190734">MFKKLKEKITEEVKSSPQRFAEFTQSVSDRLQNSSTPDNLFSIGEDDANTSTDSTSHGFASVSLVSPSQEHRSRRLSNSSLASDVSFLPRYEAGSMYHLQSDLDVSASELEDNVSTASSTLGHLNKEQIYSAFQKSQSQYHKYRGRYTDLARHYKELEKENTKMKSVLVETQDKAIRRVTELKEQCALEQKAKAHLESALRDELDEKEIKLKLLLSKIDLLQNESNQSSLISIEPKENDNHSENLENLTKYLNDARKEIENLNEKIQEMKANNIVYQSKEQEYKNKIANLEKELDQTYEREKNTNLQVAQNKMELHNEILSKETEITNLKKEMEILKQNLEIYENDSKQSNNSKMENLQSQNKKLIEKLEQLNQKCNSLESEVLKVGTYKIEIENLSKEVNDLEALNEQLSSENKIKTAEIEELLTKNAQLFEDTAKERREFENQIESLREDAKKGLLSLEPKMREKLQNEFLLKEDSLRKDLEDKFNKLSSNNNSLKDIKIQIFQKDELIKNITEELDSIRESLSMKIEDYNNLEKSHIDLIEDSSKLRNKIEHLEKEKMSMESYDEKIVRLESHINTLHSELKESKELLEKKDKEIVRLSKENLALQQEVGRTTEKLRLLEEKDEAIKIDTSECKLLELKVRKLEEEKQTLIDEFEMERKMFNGILEDHKELKQREEDIEVLKKLLSENREEISHLKQSLEQERAKNVELNDKKLHFEKQVEKLSEKLRIYQEKEEASEMEKTECALLELKLKKLEEENNRLLDSFDQERVTFSNDLDQLKRQLSSANEDEGKDENAVSLEVKLNVIRKLLKGKEEQNVILGKENLKIQQENEQLTKKLRILEEKYEAIEVENTECKLLELKVQKLEDEKEQLIQEFEIERKMFNELLENHKQLEEKEEIISQLEDKLCKVSEDLRSVQEELAKEKCENIRIAEEKIVLEKQISKHKEKIRILEERKETLEVNKTECNILEMKLQKLEEEKERLLESFENERKTFSAVNKKSSEHVNKIKALEQENLNLKESISKTIAEMNILNEKMRLGAQTYNETVNCLEVQLKDAELELINLKNKNIELQDELNRKNNEISELSSKLADLTHAIERQTSDFNNLLQHTKQLDEHMEQMKNANAISIKQEKEKQNQLTLQIEQFQKQLDTKTQEYELLNAKLKEVEETCEKEKKLCEEKMRIIEDLQIKISELQKIEESHSKLKKDHNILSDEVEKLKAIENEKLALEKQLKVRIESEKLHADEKVNLLKGIENLRMRIGELSSENNELKVLSSQATNSDKKIRELIEERQSLQNLNENIRKEMSELSNRNQQLTTDNRNVVEENQMLLNDLSEMKVKVEALEDEKAKFDEIKDGLQQKIDESNSYVDEVKKKLLEVQNQNGELVKNQSNSNDVDISKIQKDFYEIKEKCDSLFLENKSLKQEYGKLEEKCNNFSKIKEKLEAQIVELEKQYNELLHEKQLLQDEIQELKISPISYQGATTSKLDNLELLNDPSELSNSEKGSYLEEISILKDKLTKYKSLDITNKSSIEFYENELQKLRNQNDKLNRRLDETLVTLSHCADLSSSTEIEYLRNVLFNYMMGKESLVLARVIAAVCKFDPQQTELILQKEQQRQSLLGQLGLI</sequence>
<feature type="coiled-coil region" evidence="1">
    <location>
        <begin position="827"/>
        <end position="1476"/>
    </location>
</feature>
<dbReference type="InterPro" id="IPR000237">
    <property type="entry name" value="GRIP_dom"/>
</dbReference>
<feature type="domain" description="GRIP" evidence="3">
    <location>
        <begin position="1566"/>
        <end position="1613"/>
    </location>
</feature>
<keyword evidence="5" id="KW-1185">Reference proteome</keyword>
<dbReference type="SUPFAM" id="SSF101283">
    <property type="entry name" value="GRIP domain"/>
    <property type="match status" value="1"/>
</dbReference>
<dbReference type="SMART" id="SM00755">
    <property type="entry name" value="Grip"/>
    <property type="match status" value="1"/>
</dbReference>
<evidence type="ECO:0000313" key="4">
    <source>
        <dbReference type="EMBL" id="CAH1997944.1"/>
    </source>
</evidence>
<gene>
    <name evidence="4" type="ORF">ACAOBT_LOCUS24065</name>
</gene>